<dbReference type="Pfam" id="PF00155">
    <property type="entry name" value="Aminotran_1_2"/>
    <property type="match status" value="1"/>
</dbReference>
<keyword evidence="12" id="KW-1185">Reference proteome</keyword>
<dbReference type="Proteomes" id="UP000002866">
    <property type="component" value="Chromosome 6"/>
</dbReference>
<evidence type="ECO:0000256" key="2">
    <source>
        <dbReference type="ARBA" id="ARBA00011738"/>
    </source>
</evidence>
<dbReference type="InterPro" id="IPR045088">
    <property type="entry name" value="ALAT1/2-like"/>
</dbReference>
<dbReference type="GO" id="GO:0008483">
    <property type="term" value="F:transaminase activity"/>
    <property type="evidence" value="ECO:0007669"/>
    <property type="project" value="UniProtKB-KW"/>
</dbReference>
<dbReference type="OMA" id="AYMARTM"/>
<evidence type="ECO:0000313" key="12">
    <source>
        <dbReference type="Proteomes" id="UP000002866"/>
    </source>
</evidence>
<evidence type="ECO:0000259" key="10">
    <source>
        <dbReference type="Pfam" id="PF00155"/>
    </source>
</evidence>
<dbReference type="EMBL" id="HE806321">
    <property type="protein sequence ID" value="CCH61845.1"/>
    <property type="molecule type" value="Genomic_DNA"/>
</dbReference>
<dbReference type="eggNOG" id="KOG0258">
    <property type="taxonomic scope" value="Eukaryota"/>
</dbReference>
<evidence type="ECO:0000256" key="8">
    <source>
        <dbReference type="ARBA" id="ARBA00078532"/>
    </source>
</evidence>
<feature type="domain" description="Aminotransferase class I/classII large" evidence="10">
    <location>
        <begin position="94"/>
        <end position="477"/>
    </location>
</feature>
<comment type="cofactor">
    <cofactor evidence="1">
        <name>pyridoxal 5'-phosphate</name>
        <dbReference type="ChEBI" id="CHEBI:597326"/>
    </cofactor>
</comment>
<keyword evidence="5" id="KW-0663">Pyridoxal phosphate</keyword>
<comment type="subunit">
    <text evidence="2">Homodimer.</text>
</comment>
<evidence type="ECO:0000313" key="11">
    <source>
        <dbReference type="EMBL" id="CCH61845.1"/>
    </source>
</evidence>
<evidence type="ECO:0000256" key="9">
    <source>
        <dbReference type="ARBA" id="ARBA00080525"/>
    </source>
</evidence>
<sequence>MTMNQKTFLPAPKFSLNDINESILKAEYAIRGTIPNRAEELDIQLLENSKSLPFAKIVYANIGNPQQLDQQPLTFQRQVMSLVQFPDLLKSKDILLAQKIYSKDSIERATKLLNSIGGSVGAYSSSQGVLDIRKNVARFILKRDLHHDPTQDLIDETASNVFLTAGASTAVDHILPLFAKDESCGVLLPIPQYPLYTAAVTLQKSKLLPYYLNESNNWSTDPKQIEQIVIDAIKQNIKPTTLVVINPGNPTGAILTKDSIIDIIDIAAEYGIVIIADEVYQENVYEAFEFHSFKKVLSELRKNYPSKYDNVQLASLHSISKGVNGECGQRGGYMEITGFSNDVKKVLLKVASISICSVVTGQILVDLMVNPPQPGDESYELDQLERSVIHSNLILKSNTLYDVFTRLPGISCQKPQGAMYLFPRLHLSENAINAATELNLKPDEFYCLKLLENTGICTVPGSGFGQYPGTYHLRTTFLPPGIEWINSWEKFHLEFMEKYK</sequence>
<dbReference type="FunFam" id="3.90.1150.10:FF:000151">
    <property type="entry name" value="Alanine aminotransferase 2"/>
    <property type="match status" value="1"/>
</dbReference>
<dbReference type="UniPathway" id="UPA00528">
    <property type="reaction ID" value="UER00586"/>
</dbReference>
<gene>
    <name evidence="11" type="primary">TBLA0F03060</name>
    <name evidence="11" type="ORF">TBLA_0F03060</name>
</gene>
<dbReference type="InParanoid" id="I2H643"/>
<dbReference type="InterPro" id="IPR015424">
    <property type="entry name" value="PyrdxlP-dep_Trfase"/>
</dbReference>
<proteinExistence type="inferred from homology"/>
<dbReference type="FunFam" id="1.10.287.1970:FF:000001">
    <property type="entry name" value="Alanine aminotransferase 2"/>
    <property type="match status" value="1"/>
</dbReference>
<dbReference type="KEGG" id="tbl:TBLA_0F03060"/>
<dbReference type="GeneID" id="14496954"/>
<dbReference type="PRINTS" id="PR00753">
    <property type="entry name" value="ACCSYNTHASE"/>
</dbReference>
<name>I2H643_HENB6</name>
<evidence type="ECO:0000256" key="1">
    <source>
        <dbReference type="ARBA" id="ARBA00001933"/>
    </source>
</evidence>
<evidence type="ECO:0000256" key="4">
    <source>
        <dbReference type="ARBA" id="ARBA00022679"/>
    </source>
</evidence>
<dbReference type="STRING" id="1071380.I2H643"/>
<dbReference type="PANTHER" id="PTHR11751">
    <property type="entry name" value="ALANINE AMINOTRANSFERASE"/>
    <property type="match status" value="1"/>
</dbReference>
<accession>I2H643</accession>
<keyword evidence="4" id="KW-0808">Transferase</keyword>
<dbReference type="SUPFAM" id="SSF53383">
    <property type="entry name" value="PLP-dependent transferases"/>
    <property type="match status" value="1"/>
</dbReference>
<evidence type="ECO:0000256" key="3">
    <source>
        <dbReference type="ARBA" id="ARBA00022576"/>
    </source>
</evidence>
<dbReference type="OrthoDB" id="1732682at2759"/>
<dbReference type="GO" id="GO:0042853">
    <property type="term" value="P:L-alanine catabolic process"/>
    <property type="evidence" value="ECO:0007669"/>
    <property type="project" value="UniProtKB-UniPathway"/>
</dbReference>
<evidence type="ECO:0000256" key="7">
    <source>
        <dbReference type="ARBA" id="ARBA00077894"/>
    </source>
</evidence>
<dbReference type="FunFam" id="3.40.640.10:FF:000012">
    <property type="entry name" value="alanine aminotransferase 2"/>
    <property type="match status" value="1"/>
</dbReference>
<organism evidence="11 12">
    <name type="scientific">Henningerozyma blattae (strain ATCC 34711 / CBS 6284 / DSM 70876 / NBRC 10599 / NRRL Y-10934 / UCD 77-7)</name>
    <name type="common">Yeast</name>
    <name type="synonym">Tetrapisispora blattae</name>
    <dbReference type="NCBI Taxonomy" id="1071380"/>
    <lineage>
        <taxon>Eukaryota</taxon>
        <taxon>Fungi</taxon>
        <taxon>Dikarya</taxon>
        <taxon>Ascomycota</taxon>
        <taxon>Saccharomycotina</taxon>
        <taxon>Saccharomycetes</taxon>
        <taxon>Saccharomycetales</taxon>
        <taxon>Saccharomycetaceae</taxon>
        <taxon>Henningerozyma</taxon>
    </lineage>
</organism>
<comment type="similarity">
    <text evidence="6">Belongs to the class-I pyridoxal-phosphate-dependent aminotransferase family. Alanine aminotransferase subfamily.</text>
</comment>
<keyword evidence="3" id="KW-0032">Aminotransferase</keyword>
<dbReference type="Gene3D" id="1.10.287.1970">
    <property type="match status" value="1"/>
</dbReference>
<dbReference type="InterPro" id="IPR015422">
    <property type="entry name" value="PyrdxlP-dep_Trfase_small"/>
</dbReference>
<dbReference type="AlphaFoldDB" id="I2H643"/>
<dbReference type="PANTHER" id="PTHR11751:SF29">
    <property type="entry name" value="ALANINE TRANSAMINASE"/>
    <property type="match status" value="1"/>
</dbReference>
<dbReference type="InterPro" id="IPR015421">
    <property type="entry name" value="PyrdxlP-dep_Trfase_major"/>
</dbReference>
<evidence type="ECO:0000256" key="5">
    <source>
        <dbReference type="ARBA" id="ARBA00022898"/>
    </source>
</evidence>
<protein>
    <recommendedName>
        <fullName evidence="7">Glutamate pyruvate transaminase</fullName>
    </recommendedName>
    <alternativeName>
        <fullName evidence="8">Glutamic--alanine transaminase</fullName>
    </alternativeName>
    <alternativeName>
        <fullName evidence="9">Glutamic--pyruvic transaminase</fullName>
    </alternativeName>
</protein>
<reference evidence="11 12" key="1">
    <citation type="journal article" date="2011" name="Proc. Natl. Acad. Sci. U.S.A.">
        <title>Evolutionary erosion of yeast sex chromosomes by mating-type switching accidents.</title>
        <authorList>
            <person name="Gordon J.L."/>
            <person name="Armisen D."/>
            <person name="Proux-Wera E."/>
            <person name="Oheigeartaigh S.S."/>
            <person name="Byrne K.P."/>
            <person name="Wolfe K.H."/>
        </authorList>
    </citation>
    <scope>NUCLEOTIDE SEQUENCE [LARGE SCALE GENOMIC DNA]</scope>
    <source>
        <strain evidence="12">ATCC 34711 / CBS 6284 / DSM 70876 / NBRC 10599 / NRRL Y-10934 / UCD 77-7</strain>
    </source>
</reference>
<evidence type="ECO:0000256" key="6">
    <source>
        <dbReference type="ARBA" id="ARBA00025785"/>
    </source>
</evidence>
<dbReference type="RefSeq" id="XP_004181364.1">
    <property type="nucleotide sequence ID" value="XM_004181316.1"/>
</dbReference>
<dbReference type="HOGENOM" id="CLU_014254_3_0_1"/>
<dbReference type="Gene3D" id="3.90.1150.10">
    <property type="entry name" value="Aspartate Aminotransferase, domain 1"/>
    <property type="match status" value="1"/>
</dbReference>
<dbReference type="Gene3D" id="3.40.640.10">
    <property type="entry name" value="Type I PLP-dependent aspartate aminotransferase-like (Major domain)"/>
    <property type="match status" value="1"/>
</dbReference>
<dbReference type="InterPro" id="IPR004839">
    <property type="entry name" value="Aminotransferase_I/II_large"/>
</dbReference>
<dbReference type="GO" id="GO:0030170">
    <property type="term" value="F:pyridoxal phosphate binding"/>
    <property type="evidence" value="ECO:0007669"/>
    <property type="project" value="InterPro"/>
</dbReference>
<dbReference type="CDD" id="cd00609">
    <property type="entry name" value="AAT_like"/>
    <property type="match status" value="1"/>
</dbReference>